<feature type="transmembrane region" description="Helical" evidence="1">
    <location>
        <begin position="79"/>
        <end position="97"/>
    </location>
</feature>
<keyword evidence="1" id="KW-0472">Membrane</keyword>
<reference evidence="2" key="1">
    <citation type="submission" date="2021-05" db="EMBL/GenBank/DDBJ databases">
        <authorList>
            <person name="Alioto T."/>
            <person name="Alioto T."/>
            <person name="Gomez Garrido J."/>
        </authorList>
    </citation>
    <scope>NUCLEOTIDE SEQUENCE</scope>
</reference>
<name>A0A8D8ZBP9_9HEMI</name>
<keyword evidence="1" id="KW-0812">Transmembrane</keyword>
<dbReference type="EMBL" id="HBUF01447436">
    <property type="protein sequence ID" value="CAG6743416.1"/>
    <property type="molecule type" value="Transcribed_RNA"/>
</dbReference>
<evidence type="ECO:0000313" key="2">
    <source>
        <dbReference type="EMBL" id="CAG6743416.1"/>
    </source>
</evidence>
<dbReference type="AlphaFoldDB" id="A0A8D8ZBP9"/>
<evidence type="ECO:0000256" key="1">
    <source>
        <dbReference type="SAM" id="Phobius"/>
    </source>
</evidence>
<sequence length="113" mass="12066">MYLDLRRATIGRCPLATLVGTRCATCISPGWNSSMPIALPIASTTATASSPWVSGKPLISMFDIRFLTSSSSTVASNSSILSSFFFSFSSSAVYLLLNSLFISSLRSSICFCN</sequence>
<proteinExistence type="predicted"/>
<keyword evidence="1" id="KW-1133">Transmembrane helix</keyword>
<organism evidence="2">
    <name type="scientific">Cacopsylla melanoneura</name>
    <dbReference type="NCBI Taxonomy" id="428564"/>
    <lineage>
        <taxon>Eukaryota</taxon>
        <taxon>Metazoa</taxon>
        <taxon>Ecdysozoa</taxon>
        <taxon>Arthropoda</taxon>
        <taxon>Hexapoda</taxon>
        <taxon>Insecta</taxon>
        <taxon>Pterygota</taxon>
        <taxon>Neoptera</taxon>
        <taxon>Paraneoptera</taxon>
        <taxon>Hemiptera</taxon>
        <taxon>Sternorrhyncha</taxon>
        <taxon>Psylloidea</taxon>
        <taxon>Psyllidae</taxon>
        <taxon>Psyllinae</taxon>
        <taxon>Cacopsylla</taxon>
    </lineage>
</organism>
<accession>A0A8D8ZBP9</accession>
<protein>
    <submittedName>
        <fullName evidence="2">Uncharacterized protein</fullName>
    </submittedName>
</protein>